<evidence type="ECO:0008006" key="4">
    <source>
        <dbReference type="Google" id="ProtNLM"/>
    </source>
</evidence>
<comment type="caution">
    <text evidence="2">The sequence shown here is derived from an EMBL/GenBank/DDBJ whole genome shotgun (WGS) entry which is preliminary data.</text>
</comment>
<proteinExistence type="predicted"/>
<keyword evidence="1" id="KW-0812">Transmembrane</keyword>
<keyword evidence="1" id="KW-0472">Membrane</keyword>
<evidence type="ECO:0000313" key="3">
    <source>
        <dbReference type="Proteomes" id="UP000287166"/>
    </source>
</evidence>
<dbReference type="RefSeq" id="XP_027610991.1">
    <property type="nucleotide sequence ID" value="XM_027755190.1"/>
</dbReference>
<sequence length="293" mass="31665">MVNYAQLEGIHSLTAAIIFAIIYVPLLAFYLFKSVRRPTYVHLVLSFFCLVRIVAFSLRAALAGSTSAGSNLNLYIAAQILYNVGFFGVLYSSYTLVLDRELLADTDGVLAYAPGPVRLVVRISRDRHLIRIILLVAIVLGIVGATKISSGSSAATINSGETLRSSSIYIFISVASLLAFQTIVLAISDIKSPRYAAGDSGYGFQASFGAKYGVFVLLIVSILLLLREAFFAATAHNLSQQNNEHLWYPLAALSELLAVMLIGVPGLVPARSELPKQESIGMVRRFVGRGNDA</sequence>
<feature type="transmembrane region" description="Helical" evidence="1">
    <location>
        <begin position="246"/>
        <end position="268"/>
    </location>
</feature>
<accession>A0A401GD17</accession>
<feature type="transmembrane region" description="Helical" evidence="1">
    <location>
        <begin position="39"/>
        <end position="62"/>
    </location>
</feature>
<evidence type="ECO:0000256" key="1">
    <source>
        <dbReference type="SAM" id="Phobius"/>
    </source>
</evidence>
<name>A0A401GD17_9APHY</name>
<feature type="transmembrane region" description="Helical" evidence="1">
    <location>
        <begin position="74"/>
        <end position="94"/>
    </location>
</feature>
<dbReference type="STRING" id="139825.A0A401GD17"/>
<gene>
    <name evidence="2" type="ORF">SCP_0212810</name>
</gene>
<dbReference type="Proteomes" id="UP000287166">
    <property type="component" value="Unassembled WGS sequence"/>
</dbReference>
<dbReference type="AlphaFoldDB" id="A0A401GD17"/>
<evidence type="ECO:0000313" key="2">
    <source>
        <dbReference type="EMBL" id="GBE80078.1"/>
    </source>
</evidence>
<protein>
    <recommendedName>
        <fullName evidence="4">Protein RTA1</fullName>
    </recommendedName>
</protein>
<feature type="transmembrane region" description="Helical" evidence="1">
    <location>
        <begin position="168"/>
        <end position="187"/>
    </location>
</feature>
<feature type="transmembrane region" description="Helical" evidence="1">
    <location>
        <begin position="128"/>
        <end position="148"/>
    </location>
</feature>
<dbReference type="InParanoid" id="A0A401GD17"/>
<dbReference type="EMBL" id="BFAD01000002">
    <property type="protein sequence ID" value="GBE80078.1"/>
    <property type="molecule type" value="Genomic_DNA"/>
</dbReference>
<keyword evidence="1" id="KW-1133">Transmembrane helix</keyword>
<keyword evidence="3" id="KW-1185">Reference proteome</keyword>
<reference evidence="2 3" key="1">
    <citation type="journal article" date="2018" name="Sci. Rep.">
        <title>Genome sequence of the cauliflower mushroom Sparassis crispa (Hanabiratake) and its association with beneficial usage.</title>
        <authorList>
            <person name="Kiyama R."/>
            <person name="Furutani Y."/>
            <person name="Kawaguchi K."/>
            <person name="Nakanishi T."/>
        </authorList>
    </citation>
    <scope>NUCLEOTIDE SEQUENCE [LARGE SCALE GENOMIC DNA]</scope>
</reference>
<organism evidence="2 3">
    <name type="scientific">Sparassis crispa</name>
    <dbReference type="NCBI Taxonomy" id="139825"/>
    <lineage>
        <taxon>Eukaryota</taxon>
        <taxon>Fungi</taxon>
        <taxon>Dikarya</taxon>
        <taxon>Basidiomycota</taxon>
        <taxon>Agaricomycotina</taxon>
        <taxon>Agaricomycetes</taxon>
        <taxon>Polyporales</taxon>
        <taxon>Sparassidaceae</taxon>
        <taxon>Sparassis</taxon>
    </lineage>
</organism>
<dbReference type="OrthoDB" id="5389493at2759"/>
<feature type="transmembrane region" description="Helical" evidence="1">
    <location>
        <begin position="12"/>
        <end position="32"/>
    </location>
</feature>
<feature type="transmembrane region" description="Helical" evidence="1">
    <location>
        <begin position="208"/>
        <end position="226"/>
    </location>
</feature>
<dbReference type="GeneID" id="38776995"/>